<proteinExistence type="predicted"/>
<reference evidence="2" key="1">
    <citation type="journal article" date="2016" name="Sci. Rep.">
        <title>Molecular characterization of firefly nuptial gifts: a multi-omics approach sheds light on postcopulatory sexual selection.</title>
        <authorList>
            <person name="Al-Wathiqui N."/>
            <person name="Fallon T.R."/>
            <person name="South A."/>
            <person name="Weng J.K."/>
            <person name="Lewis S.M."/>
        </authorList>
    </citation>
    <scope>NUCLEOTIDE SEQUENCE</scope>
</reference>
<keyword evidence="1" id="KW-0812">Transmembrane</keyword>
<sequence length="110" mass="12374">MCVIVLTFIRVFENSIDLTGLVYFAMVAIIIITIVSKDSIIPHVVFLPNKANYWIQHVTVNIMDCHALPKTQLDVGLSPDQIKITRGVPQGDTLKPLLFELFIANMHELV</sequence>
<accession>A0A1Y1LC43</accession>
<dbReference type="EMBL" id="GEZM01060151">
    <property type="protein sequence ID" value="JAV71239.1"/>
    <property type="molecule type" value="Transcribed_RNA"/>
</dbReference>
<evidence type="ECO:0008006" key="3">
    <source>
        <dbReference type="Google" id="ProtNLM"/>
    </source>
</evidence>
<evidence type="ECO:0000256" key="1">
    <source>
        <dbReference type="SAM" id="Phobius"/>
    </source>
</evidence>
<dbReference type="AlphaFoldDB" id="A0A1Y1LC43"/>
<name>A0A1Y1LC43_PHOPY</name>
<dbReference type="EMBL" id="GEZM01060150">
    <property type="protein sequence ID" value="JAV71242.1"/>
    <property type="molecule type" value="Transcribed_RNA"/>
</dbReference>
<evidence type="ECO:0000313" key="2">
    <source>
        <dbReference type="EMBL" id="JAV71239.1"/>
    </source>
</evidence>
<feature type="transmembrane region" description="Helical" evidence="1">
    <location>
        <begin position="20"/>
        <end position="36"/>
    </location>
</feature>
<keyword evidence="1" id="KW-1133">Transmembrane helix</keyword>
<keyword evidence="1" id="KW-0472">Membrane</keyword>
<protein>
    <recommendedName>
        <fullName evidence="3">Reverse transcriptase domain-containing protein</fullName>
    </recommendedName>
</protein>
<dbReference type="EMBL" id="GEZM01060154">
    <property type="protein sequence ID" value="JAV71235.1"/>
    <property type="molecule type" value="Transcribed_RNA"/>
</dbReference>
<organism evidence="2">
    <name type="scientific">Photinus pyralis</name>
    <name type="common">Common eastern firefly</name>
    <name type="synonym">Lampyris pyralis</name>
    <dbReference type="NCBI Taxonomy" id="7054"/>
    <lineage>
        <taxon>Eukaryota</taxon>
        <taxon>Metazoa</taxon>
        <taxon>Ecdysozoa</taxon>
        <taxon>Arthropoda</taxon>
        <taxon>Hexapoda</taxon>
        <taxon>Insecta</taxon>
        <taxon>Pterygota</taxon>
        <taxon>Neoptera</taxon>
        <taxon>Endopterygota</taxon>
        <taxon>Coleoptera</taxon>
        <taxon>Polyphaga</taxon>
        <taxon>Elateriformia</taxon>
        <taxon>Elateroidea</taxon>
        <taxon>Lampyridae</taxon>
        <taxon>Lampyrinae</taxon>
        <taxon>Photinus</taxon>
    </lineage>
</organism>